<reference evidence="2" key="3">
    <citation type="submission" date="2025-09" db="UniProtKB">
        <authorList>
            <consortium name="Ensembl"/>
        </authorList>
    </citation>
    <scope>IDENTIFICATION</scope>
</reference>
<feature type="chain" id="PRO_5030806469" evidence="1">
    <location>
        <begin position="16"/>
        <end position="115"/>
    </location>
</feature>
<proteinExistence type="predicted"/>
<evidence type="ECO:0000256" key="1">
    <source>
        <dbReference type="SAM" id="SignalP"/>
    </source>
</evidence>
<dbReference type="PANTHER" id="PTHR46254">
    <property type="entry name" value="PROTEIN GVQW1-RELATED"/>
    <property type="match status" value="1"/>
</dbReference>
<reference evidence="2" key="2">
    <citation type="submission" date="2025-08" db="UniProtKB">
        <authorList>
            <consortium name="Ensembl"/>
        </authorList>
    </citation>
    <scope>IDENTIFICATION</scope>
</reference>
<dbReference type="AlphaFoldDB" id="A0A7N9CKM3"/>
<dbReference type="Ensembl" id="ENSMFAT00000086515.1">
    <property type="protein sequence ID" value="ENSMFAP00000051257.1"/>
    <property type="gene ID" value="ENSMFAG00000050726.1"/>
</dbReference>
<dbReference type="Proteomes" id="UP000233100">
    <property type="component" value="Chromosome 20"/>
</dbReference>
<evidence type="ECO:0000313" key="2">
    <source>
        <dbReference type="Ensembl" id="ENSMFAP00000051257.1"/>
    </source>
</evidence>
<sequence>FFVFCFLFFETGSHSVAQAGVQWHSHGSLKPRTSGLKPSSHPSPLSIWDHRCAPPYPTDFIIFCRDRSPYVAQVGFELLGSRDLPTSASQSAGITGMSHFIQLSHISLCVCGKNT</sequence>
<organism evidence="2 3">
    <name type="scientific">Macaca fascicularis</name>
    <name type="common">Crab-eating macaque</name>
    <name type="synonym">Cynomolgus monkey</name>
    <dbReference type="NCBI Taxonomy" id="9541"/>
    <lineage>
        <taxon>Eukaryota</taxon>
        <taxon>Metazoa</taxon>
        <taxon>Chordata</taxon>
        <taxon>Craniata</taxon>
        <taxon>Vertebrata</taxon>
        <taxon>Euteleostomi</taxon>
        <taxon>Mammalia</taxon>
        <taxon>Eutheria</taxon>
        <taxon>Euarchontoglires</taxon>
        <taxon>Primates</taxon>
        <taxon>Haplorrhini</taxon>
        <taxon>Catarrhini</taxon>
        <taxon>Cercopithecidae</taxon>
        <taxon>Cercopithecinae</taxon>
        <taxon>Macaca</taxon>
    </lineage>
</organism>
<protein>
    <submittedName>
        <fullName evidence="2">Uncharacterized protein</fullName>
    </submittedName>
</protein>
<dbReference type="PRINTS" id="PR02045">
    <property type="entry name" value="F138DOMAIN"/>
</dbReference>
<name>A0A7N9CKM3_MACFA</name>
<keyword evidence="3" id="KW-1185">Reference proteome</keyword>
<keyword evidence="1" id="KW-0732">Signal</keyword>
<evidence type="ECO:0000313" key="3">
    <source>
        <dbReference type="Proteomes" id="UP000233100"/>
    </source>
</evidence>
<feature type="signal peptide" evidence="1">
    <location>
        <begin position="1"/>
        <end position="15"/>
    </location>
</feature>
<dbReference type="GeneTree" id="ENSGT00940000161627"/>
<reference evidence="2 3" key="1">
    <citation type="submission" date="2013-03" db="EMBL/GenBank/DDBJ databases">
        <authorList>
            <person name="Warren W."/>
            <person name="Wilson R.K."/>
        </authorList>
    </citation>
    <scope>NUCLEOTIDE SEQUENCE</scope>
</reference>
<accession>A0A7N9CKM3</accession>